<organism evidence="1 2">
    <name type="scientific">Inquilinus ginsengisoli</name>
    <dbReference type="NCBI Taxonomy" id="363840"/>
    <lineage>
        <taxon>Bacteria</taxon>
        <taxon>Pseudomonadati</taxon>
        <taxon>Pseudomonadota</taxon>
        <taxon>Alphaproteobacteria</taxon>
        <taxon>Rhodospirillales</taxon>
        <taxon>Rhodospirillaceae</taxon>
        <taxon>Inquilinus</taxon>
    </lineage>
</organism>
<dbReference type="Proteomes" id="UP001262410">
    <property type="component" value="Unassembled WGS sequence"/>
</dbReference>
<accession>A0ABU1JGC5</accession>
<keyword evidence="2" id="KW-1185">Reference proteome</keyword>
<evidence type="ECO:0000313" key="2">
    <source>
        <dbReference type="Proteomes" id="UP001262410"/>
    </source>
</evidence>
<gene>
    <name evidence="1" type="ORF">E9232_000171</name>
</gene>
<sequence length="43" mass="4377">MHAVLMASVGLFAVLLWRAGPAFAAVAGGTALSATALLLTLHW</sequence>
<protein>
    <submittedName>
        <fullName evidence="1">Uncharacterized protein</fullName>
    </submittedName>
</protein>
<comment type="caution">
    <text evidence="1">The sequence shown here is derived from an EMBL/GenBank/DDBJ whole genome shotgun (WGS) entry which is preliminary data.</text>
</comment>
<reference evidence="1 2" key="1">
    <citation type="submission" date="2023-07" db="EMBL/GenBank/DDBJ databases">
        <title>Sorghum-associated microbial communities from plants grown in Nebraska, USA.</title>
        <authorList>
            <person name="Schachtman D."/>
        </authorList>
    </citation>
    <scope>NUCLEOTIDE SEQUENCE [LARGE SCALE GENOMIC DNA]</scope>
    <source>
        <strain evidence="1 2">584</strain>
    </source>
</reference>
<evidence type="ECO:0000313" key="1">
    <source>
        <dbReference type="EMBL" id="MDR6287672.1"/>
    </source>
</evidence>
<proteinExistence type="predicted"/>
<dbReference type="EMBL" id="JAVDPW010000001">
    <property type="protein sequence ID" value="MDR6287672.1"/>
    <property type="molecule type" value="Genomic_DNA"/>
</dbReference>
<dbReference type="RefSeq" id="WP_309791542.1">
    <property type="nucleotide sequence ID" value="NZ_JAVDPW010000001.1"/>
</dbReference>
<name>A0ABU1JGC5_9PROT</name>